<comment type="caution">
    <text evidence="2">The sequence shown here is derived from an EMBL/GenBank/DDBJ whole genome shotgun (WGS) entry which is preliminary data.</text>
</comment>
<sequence>MRRRNINRTTVSEHHAKEAGCVSDDVFSLYQCVSWRVFVKLNGHLDRTWPKPRVLVPAQGNGKHGNWPDEVSQATQGEEGSSSDDLEKKKTAVFASLPENRAVRGCSRMGCKRREAVCRQQ</sequence>
<reference evidence="2" key="1">
    <citation type="journal article" date="2023" name="G3 (Bethesda)">
        <title>A reference genome for the long-term kleptoplast-retaining sea slug Elysia crispata morphotype clarki.</title>
        <authorList>
            <person name="Eastman K.E."/>
            <person name="Pendleton A.L."/>
            <person name="Shaikh M.A."/>
            <person name="Suttiyut T."/>
            <person name="Ogas R."/>
            <person name="Tomko P."/>
            <person name="Gavelis G."/>
            <person name="Widhalm J.R."/>
            <person name="Wisecaver J.H."/>
        </authorList>
    </citation>
    <scope>NUCLEOTIDE SEQUENCE</scope>
    <source>
        <strain evidence="2">ECLA1</strain>
    </source>
</reference>
<proteinExistence type="predicted"/>
<dbReference type="EMBL" id="JAWDGP010003204">
    <property type="protein sequence ID" value="KAK3776512.1"/>
    <property type="molecule type" value="Genomic_DNA"/>
</dbReference>
<evidence type="ECO:0000313" key="2">
    <source>
        <dbReference type="EMBL" id="KAK3776512.1"/>
    </source>
</evidence>
<gene>
    <name evidence="2" type="ORF">RRG08_060227</name>
</gene>
<name>A0AAE0ZW85_9GAST</name>
<dbReference type="AlphaFoldDB" id="A0AAE0ZW85"/>
<evidence type="ECO:0000313" key="3">
    <source>
        <dbReference type="Proteomes" id="UP001283361"/>
    </source>
</evidence>
<accession>A0AAE0ZW85</accession>
<organism evidence="2 3">
    <name type="scientific">Elysia crispata</name>
    <name type="common">lettuce slug</name>
    <dbReference type="NCBI Taxonomy" id="231223"/>
    <lineage>
        <taxon>Eukaryota</taxon>
        <taxon>Metazoa</taxon>
        <taxon>Spiralia</taxon>
        <taxon>Lophotrochozoa</taxon>
        <taxon>Mollusca</taxon>
        <taxon>Gastropoda</taxon>
        <taxon>Heterobranchia</taxon>
        <taxon>Euthyneura</taxon>
        <taxon>Panpulmonata</taxon>
        <taxon>Sacoglossa</taxon>
        <taxon>Placobranchoidea</taxon>
        <taxon>Plakobranchidae</taxon>
        <taxon>Elysia</taxon>
    </lineage>
</organism>
<dbReference type="Proteomes" id="UP001283361">
    <property type="component" value="Unassembled WGS sequence"/>
</dbReference>
<evidence type="ECO:0000256" key="1">
    <source>
        <dbReference type="SAM" id="MobiDB-lite"/>
    </source>
</evidence>
<feature type="region of interest" description="Disordered" evidence="1">
    <location>
        <begin position="56"/>
        <end position="89"/>
    </location>
</feature>
<protein>
    <submittedName>
        <fullName evidence="2">Uncharacterized protein</fullName>
    </submittedName>
</protein>
<keyword evidence="3" id="KW-1185">Reference proteome</keyword>